<reference evidence="1 2" key="1">
    <citation type="submission" date="2024-01" db="EMBL/GenBank/DDBJ databases">
        <title>Genome assemblies of Stephania.</title>
        <authorList>
            <person name="Yang L."/>
        </authorList>
    </citation>
    <scope>NUCLEOTIDE SEQUENCE [LARGE SCALE GENOMIC DNA]</scope>
    <source>
        <strain evidence="1">QJT</strain>
        <tissue evidence="1">Leaf</tissue>
    </source>
</reference>
<organism evidence="1 2">
    <name type="scientific">Stephania japonica</name>
    <dbReference type="NCBI Taxonomy" id="461633"/>
    <lineage>
        <taxon>Eukaryota</taxon>
        <taxon>Viridiplantae</taxon>
        <taxon>Streptophyta</taxon>
        <taxon>Embryophyta</taxon>
        <taxon>Tracheophyta</taxon>
        <taxon>Spermatophyta</taxon>
        <taxon>Magnoliopsida</taxon>
        <taxon>Ranunculales</taxon>
        <taxon>Menispermaceae</taxon>
        <taxon>Menispermoideae</taxon>
        <taxon>Cissampelideae</taxon>
        <taxon>Stephania</taxon>
    </lineage>
</organism>
<proteinExistence type="predicted"/>
<protein>
    <submittedName>
        <fullName evidence="1">Uncharacterized protein</fullName>
    </submittedName>
</protein>
<evidence type="ECO:0000313" key="2">
    <source>
        <dbReference type="Proteomes" id="UP001417504"/>
    </source>
</evidence>
<dbReference type="AlphaFoldDB" id="A0AAP0JDX0"/>
<accession>A0AAP0JDX0</accession>
<dbReference type="Proteomes" id="UP001417504">
    <property type="component" value="Unassembled WGS sequence"/>
</dbReference>
<gene>
    <name evidence="1" type="ORF">Sjap_011649</name>
</gene>
<dbReference type="EMBL" id="JBBNAE010000004">
    <property type="protein sequence ID" value="KAK9131162.1"/>
    <property type="molecule type" value="Genomic_DNA"/>
</dbReference>
<evidence type="ECO:0000313" key="1">
    <source>
        <dbReference type="EMBL" id="KAK9131162.1"/>
    </source>
</evidence>
<name>A0AAP0JDX0_9MAGN</name>
<keyword evidence="2" id="KW-1185">Reference proteome</keyword>
<comment type="caution">
    <text evidence="1">The sequence shown here is derived from an EMBL/GenBank/DDBJ whole genome shotgun (WGS) entry which is preliminary data.</text>
</comment>
<sequence>MRGGGKRGCVIFGNKVGGNADLGVDSLGEKTTEELLIRQADWKDSKKNLQMEAINTIPVVQSGLCSDVPQVDSLGSSVQRDVTNLEFNSFVPQSVLRVQVRESECREARIAREFTGFDSGGPALGEDVINSNGSQSQEKWIALFKQEAAATILQQKITLLLHALRLSTWMTARTFEDPQLVRSMFELGSPTRDVGPA</sequence>